<feature type="transmembrane region" description="Helical" evidence="5">
    <location>
        <begin position="437"/>
        <end position="459"/>
    </location>
</feature>
<feature type="region of interest" description="Disordered" evidence="4">
    <location>
        <begin position="238"/>
        <end position="260"/>
    </location>
</feature>
<dbReference type="Gene3D" id="3.30.40.10">
    <property type="entry name" value="Zinc/RING finger domain, C3HC4 (zinc finger)"/>
    <property type="match status" value="1"/>
</dbReference>
<feature type="compositionally biased region" description="Low complexity" evidence="4">
    <location>
        <begin position="238"/>
        <end position="250"/>
    </location>
</feature>
<dbReference type="Pfam" id="PF12906">
    <property type="entry name" value="RINGv"/>
    <property type="match status" value="1"/>
</dbReference>
<sequence length="514" mass="56368">MANGDEDGRAAPRDNVNAPEAGAGCPAPEVRSAPEIIEEIPDAGHQGREGLVLEVPPRTSEFGREDTAVIDIPPTPNLTPRRVNFSPMPSPSFAKVDGTSAPSPSNRRATMKTLLPKLSFKFRNNTFDIEKAAMLALGASPARRRERPLIPRTFSLTRLFTPRTKTSSSLPVTPIAHSNPESMHGRNTTEQLGSVKAEVKPSIHRSRSVPVINKDGSIRPMDSLGNVFRIVPTTPRVTTDASVSDAAPASDTDENRDNGEDIPEEEAVCRICFIELGEGSDTLKMECSCKGELALAHQECAIKWFSIKGNKICDVCKQEVRNLPVTLLRLQNLQARNLQGIGAPAVVRYRLWQDVPVLVIVSMLAYFCFLEQLLVGKMGSGAIAISLPFSCILGLLASMTSSTMVHRRFVWVYATIQFGLVVLSAHLFYSLLHMQAVLSVLLATFAGFGMTMCGTSFLVEISKWRVWWLALSAQRRNARENSQFDQTPVAVEQNHTQPQHQETEPGNSETSRGN</sequence>
<dbReference type="InParanoid" id="A0A059A7D4"/>
<evidence type="ECO:0000256" key="1">
    <source>
        <dbReference type="ARBA" id="ARBA00022723"/>
    </source>
</evidence>
<feature type="domain" description="RING-CH-type" evidence="6">
    <location>
        <begin position="261"/>
        <end position="323"/>
    </location>
</feature>
<reference evidence="7" key="1">
    <citation type="submission" date="2013-07" db="EMBL/GenBank/DDBJ databases">
        <title>The genome of Eucalyptus grandis.</title>
        <authorList>
            <person name="Schmutz J."/>
            <person name="Hayes R."/>
            <person name="Myburg A."/>
            <person name="Tuskan G."/>
            <person name="Grattapaglia D."/>
            <person name="Rokhsar D.S."/>
        </authorList>
    </citation>
    <scope>NUCLEOTIDE SEQUENCE</scope>
    <source>
        <tissue evidence="7">Leaf extractions</tissue>
    </source>
</reference>
<keyword evidence="5" id="KW-0472">Membrane</keyword>
<dbReference type="PROSITE" id="PS51292">
    <property type="entry name" value="ZF_RING_CH"/>
    <property type="match status" value="1"/>
</dbReference>
<feature type="transmembrane region" description="Helical" evidence="5">
    <location>
        <begin position="355"/>
        <end position="375"/>
    </location>
</feature>
<keyword evidence="3" id="KW-0862">Zinc</keyword>
<dbReference type="STRING" id="71139.A0A059A7D4"/>
<feature type="region of interest" description="Disordered" evidence="4">
    <location>
        <begin position="1"/>
        <end position="50"/>
    </location>
</feature>
<dbReference type="PANTHER" id="PTHR46158">
    <property type="entry name" value="OS02G0165000 PROTEIN"/>
    <property type="match status" value="1"/>
</dbReference>
<accession>A0A059A7D4</accession>
<dbReference type="CDD" id="cd16495">
    <property type="entry name" value="RING_CH-C4HC3_MARCH"/>
    <property type="match status" value="1"/>
</dbReference>
<organism evidence="7">
    <name type="scientific">Eucalyptus grandis</name>
    <name type="common">Flooded gum</name>
    <dbReference type="NCBI Taxonomy" id="71139"/>
    <lineage>
        <taxon>Eukaryota</taxon>
        <taxon>Viridiplantae</taxon>
        <taxon>Streptophyta</taxon>
        <taxon>Embryophyta</taxon>
        <taxon>Tracheophyta</taxon>
        <taxon>Spermatophyta</taxon>
        <taxon>Magnoliopsida</taxon>
        <taxon>eudicotyledons</taxon>
        <taxon>Gunneridae</taxon>
        <taxon>Pentapetalae</taxon>
        <taxon>rosids</taxon>
        <taxon>malvids</taxon>
        <taxon>Myrtales</taxon>
        <taxon>Myrtaceae</taxon>
        <taxon>Myrtoideae</taxon>
        <taxon>Eucalypteae</taxon>
        <taxon>Eucalyptus</taxon>
    </lineage>
</organism>
<feature type="compositionally biased region" description="Polar residues" evidence="4">
    <location>
        <begin position="493"/>
        <end position="514"/>
    </location>
</feature>
<protein>
    <recommendedName>
        <fullName evidence="6">RING-CH-type domain-containing protein</fullName>
    </recommendedName>
</protein>
<dbReference type="SUPFAM" id="SSF57850">
    <property type="entry name" value="RING/U-box"/>
    <property type="match status" value="1"/>
</dbReference>
<evidence type="ECO:0000256" key="3">
    <source>
        <dbReference type="ARBA" id="ARBA00022833"/>
    </source>
</evidence>
<dbReference type="InterPro" id="IPR011016">
    <property type="entry name" value="Znf_RING-CH"/>
</dbReference>
<feature type="compositionally biased region" description="Basic and acidic residues" evidence="4">
    <location>
        <begin position="1"/>
        <end position="12"/>
    </location>
</feature>
<keyword evidence="5" id="KW-1133">Transmembrane helix</keyword>
<dbReference type="eggNOG" id="KOG1609">
    <property type="taxonomic scope" value="Eukaryota"/>
</dbReference>
<name>A0A059A7D4_EUCGR</name>
<evidence type="ECO:0000313" key="7">
    <source>
        <dbReference type="EMBL" id="KCW49743.1"/>
    </source>
</evidence>
<feature type="transmembrane region" description="Helical" evidence="5">
    <location>
        <begin position="381"/>
        <end position="398"/>
    </location>
</feature>
<dbReference type="OMA" id="RWNSQRE"/>
<feature type="region of interest" description="Disordered" evidence="4">
    <location>
        <begin position="165"/>
        <end position="187"/>
    </location>
</feature>
<dbReference type="GO" id="GO:0008270">
    <property type="term" value="F:zinc ion binding"/>
    <property type="evidence" value="ECO:0007669"/>
    <property type="project" value="UniProtKB-KW"/>
</dbReference>
<feature type="region of interest" description="Disordered" evidence="4">
    <location>
        <begin position="72"/>
        <end position="107"/>
    </location>
</feature>
<dbReference type="Gramene" id="KCW49743">
    <property type="protein sequence ID" value="KCW49743"/>
    <property type="gene ID" value="EUGRSUZ_K03240"/>
</dbReference>
<dbReference type="KEGG" id="egr:104426553"/>
<evidence type="ECO:0000256" key="2">
    <source>
        <dbReference type="ARBA" id="ARBA00022771"/>
    </source>
</evidence>
<evidence type="ECO:0000259" key="6">
    <source>
        <dbReference type="PROSITE" id="PS51292"/>
    </source>
</evidence>
<dbReference type="AlphaFoldDB" id="A0A059A7D4"/>
<dbReference type="SMART" id="SM00744">
    <property type="entry name" value="RINGv"/>
    <property type="match status" value="1"/>
</dbReference>
<feature type="region of interest" description="Disordered" evidence="4">
    <location>
        <begin position="481"/>
        <end position="514"/>
    </location>
</feature>
<dbReference type="OrthoDB" id="435038at2759"/>
<dbReference type="EMBL" id="KK198763">
    <property type="protein sequence ID" value="KCW49743.1"/>
    <property type="molecule type" value="Genomic_DNA"/>
</dbReference>
<keyword evidence="5" id="KW-0812">Transmembrane</keyword>
<dbReference type="PANTHER" id="PTHR46158:SF10">
    <property type="entry name" value="RING-CH-TYPE DOMAIN-CONTAINING PROTEIN"/>
    <property type="match status" value="1"/>
</dbReference>
<dbReference type="InterPro" id="IPR013083">
    <property type="entry name" value="Znf_RING/FYVE/PHD"/>
</dbReference>
<feature type="compositionally biased region" description="Low complexity" evidence="4">
    <location>
        <begin position="18"/>
        <end position="29"/>
    </location>
</feature>
<proteinExistence type="predicted"/>
<evidence type="ECO:0000256" key="5">
    <source>
        <dbReference type="SAM" id="Phobius"/>
    </source>
</evidence>
<evidence type="ECO:0000256" key="4">
    <source>
        <dbReference type="SAM" id="MobiDB-lite"/>
    </source>
</evidence>
<keyword evidence="2" id="KW-0863">Zinc-finger</keyword>
<keyword evidence="1" id="KW-0479">Metal-binding</keyword>
<gene>
    <name evidence="7" type="ORF">EUGRSUZ_K03240</name>
</gene>
<feature type="transmembrane region" description="Helical" evidence="5">
    <location>
        <begin position="410"/>
        <end position="431"/>
    </location>
</feature>